<protein>
    <submittedName>
        <fullName evidence="1">Uncharacterized protein</fullName>
    </submittedName>
</protein>
<keyword evidence="2" id="KW-1185">Reference proteome</keyword>
<accession>A0A399ELZ1</accession>
<name>A0A399ELZ1_9DEIN</name>
<gene>
    <name evidence="1" type="ORF">Mlute_02197</name>
</gene>
<comment type="caution">
    <text evidence="1">The sequence shown here is derived from an EMBL/GenBank/DDBJ whole genome shotgun (WGS) entry which is preliminary data.</text>
</comment>
<dbReference type="EMBL" id="QWKZ01000080">
    <property type="protein sequence ID" value="RIH83462.1"/>
    <property type="molecule type" value="Genomic_DNA"/>
</dbReference>
<dbReference type="AlphaFoldDB" id="A0A399ELZ1"/>
<organism evidence="1 2">
    <name type="scientific">Meiothermus luteus</name>
    <dbReference type="NCBI Taxonomy" id="2026184"/>
    <lineage>
        <taxon>Bacteria</taxon>
        <taxon>Thermotogati</taxon>
        <taxon>Deinococcota</taxon>
        <taxon>Deinococci</taxon>
        <taxon>Thermales</taxon>
        <taxon>Thermaceae</taxon>
        <taxon>Meiothermus</taxon>
    </lineage>
</organism>
<evidence type="ECO:0000313" key="1">
    <source>
        <dbReference type="EMBL" id="RIH83462.1"/>
    </source>
</evidence>
<evidence type="ECO:0000313" key="2">
    <source>
        <dbReference type="Proteomes" id="UP000265800"/>
    </source>
</evidence>
<reference evidence="1 2" key="1">
    <citation type="submission" date="2018-08" db="EMBL/GenBank/DDBJ databases">
        <title>Meiothermus luteus KCTC 52599 genome sequencing project.</title>
        <authorList>
            <person name="Da Costa M.S."/>
            <person name="Albuquerque L."/>
            <person name="Raposo P."/>
            <person name="Froufe H.J.C."/>
            <person name="Barroso C.S."/>
            <person name="Egas C."/>
        </authorList>
    </citation>
    <scope>NUCLEOTIDE SEQUENCE [LARGE SCALE GENOMIC DNA]</scope>
    <source>
        <strain evidence="1 2">KCTC 52599</strain>
    </source>
</reference>
<dbReference type="Proteomes" id="UP000265800">
    <property type="component" value="Unassembled WGS sequence"/>
</dbReference>
<proteinExistence type="predicted"/>
<sequence length="239" mass="23861">MDDAGSVLPGFFEERGEVGVGVEAVDAPQQDHAGVGYFLWVGAEAVAVGGLPGRAARGGADGGLELAGPQGPEESQGVLVLHQAHGAGVVVGQHRLGAVLRQDLPEPLGNLVQRHLPAHPLKPALALWAHPPHGVKGPLGVVLALGVAVGLDAGEALGDGVGGVAPHLQEPVFPLINGEQQAAGVGAVQRTGGAGLAEQHTAIIGPGLRPPALRESAGLGWRTPPGRPRAGFLGCRAGG</sequence>